<accession>A0AAV9VPZ4</accession>
<protein>
    <submittedName>
        <fullName evidence="1">Uncharacterized protein</fullName>
    </submittedName>
</protein>
<gene>
    <name evidence="1" type="ORF">TWF730_000881</name>
</gene>
<proteinExistence type="predicted"/>
<name>A0AAV9VPZ4_9PEZI</name>
<sequence>MVRDAITSVENSNLTLVSRTTLNTKPIVFTAGFAPTIPLFSENLTAMRLGITSTKYTEEYLKKWTELETEAEKKVSESNPILYTAPKPPPYFLHDPDFGKLRLYHCVIITDSGL</sequence>
<dbReference type="AlphaFoldDB" id="A0AAV9VPZ4"/>
<keyword evidence="2" id="KW-1185">Reference proteome</keyword>
<comment type="caution">
    <text evidence="1">The sequence shown here is derived from an EMBL/GenBank/DDBJ whole genome shotgun (WGS) entry which is preliminary data.</text>
</comment>
<dbReference type="Proteomes" id="UP001373714">
    <property type="component" value="Unassembled WGS sequence"/>
</dbReference>
<evidence type="ECO:0000313" key="2">
    <source>
        <dbReference type="Proteomes" id="UP001373714"/>
    </source>
</evidence>
<evidence type="ECO:0000313" key="1">
    <source>
        <dbReference type="EMBL" id="KAK6363450.1"/>
    </source>
</evidence>
<dbReference type="EMBL" id="JAVHNS010000001">
    <property type="protein sequence ID" value="KAK6363450.1"/>
    <property type="molecule type" value="Genomic_DNA"/>
</dbReference>
<reference evidence="1 2" key="1">
    <citation type="submission" date="2019-10" db="EMBL/GenBank/DDBJ databases">
        <authorList>
            <person name="Palmer J.M."/>
        </authorList>
    </citation>
    <scope>NUCLEOTIDE SEQUENCE [LARGE SCALE GENOMIC DNA]</scope>
    <source>
        <strain evidence="1 2">TWF730</strain>
    </source>
</reference>
<organism evidence="1 2">
    <name type="scientific">Orbilia blumenaviensis</name>
    <dbReference type="NCBI Taxonomy" id="1796055"/>
    <lineage>
        <taxon>Eukaryota</taxon>
        <taxon>Fungi</taxon>
        <taxon>Dikarya</taxon>
        <taxon>Ascomycota</taxon>
        <taxon>Pezizomycotina</taxon>
        <taxon>Orbiliomycetes</taxon>
        <taxon>Orbiliales</taxon>
        <taxon>Orbiliaceae</taxon>
        <taxon>Orbilia</taxon>
    </lineage>
</organism>